<dbReference type="CDD" id="cd14265">
    <property type="entry name" value="UDPK_IM_like"/>
    <property type="match status" value="1"/>
</dbReference>
<evidence type="ECO:0000256" key="8">
    <source>
        <dbReference type="ARBA" id="ARBA00022777"/>
    </source>
</evidence>
<dbReference type="InterPro" id="IPR033717">
    <property type="entry name" value="UDPK"/>
</dbReference>
<feature type="transmembrane region" description="Helical" evidence="19">
    <location>
        <begin position="31"/>
        <end position="48"/>
    </location>
</feature>
<keyword evidence="8 20" id="KW-0418">Kinase</keyword>
<evidence type="ECO:0000256" key="17">
    <source>
        <dbReference type="PIRSR" id="PIRSR600829-3"/>
    </source>
</evidence>
<keyword evidence="18" id="KW-0460">Magnesium</keyword>
<feature type="binding site" evidence="18">
    <location>
        <position position="26"/>
    </location>
    <ligand>
        <name>a divalent metal cation</name>
        <dbReference type="ChEBI" id="CHEBI:60240"/>
    </ligand>
</feature>
<evidence type="ECO:0000256" key="7">
    <source>
        <dbReference type="ARBA" id="ARBA00022741"/>
    </source>
</evidence>
<dbReference type="Pfam" id="PF01219">
    <property type="entry name" value="DAGK_prokar"/>
    <property type="match status" value="1"/>
</dbReference>
<keyword evidence="5" id="KW-0808">Transferase</keyword>
<evidence type="ECO:0000256" key="16">
    <source>
        <dbReference type="PIRSR" id="PIRSR600829-2"/>
    </source>
</evidence>
<dbReference type="GO" id="GO:0005524">
    <property type="term" value="F:ATP binding"/>
    <property type="evidence" value="ECO:0007669"/>
    <property type="project" value="UniProtKB-KW"/>
</dbReference>
<dbReference type="AlphaFoldDB" id="A0A1X7HMT8"/>
<dbReference type="RefSeq" id="WP_208915091.1">
    <property type="nucleotide sequence ID" value="NZ_LT840184.1"/>
</dbReference>
<feature type="transmembrane region" description="Helical" evidence="19">
    <location>
        <begin position="94"/>
        <end position="115"/>
    </location>
</feature>
<keyword evidence="9 17" id="KW-0067">ATP-binding</keyword>
<evidence type="ECO:0000256" key="5">
    <source>
        <dbReference type="ARBA" id="ARBA00022679"/>
    </source>
</evidence>
<dbReference type="InterPro" id="IPR000829">
    <property type="entry name" value="DAGK"/>
</dbReference>
<dbReference type="InterPro" id="IPR036945">
    <property type="entry name" value="DAGK_sf"/>
</dbReference>
<feature type="active site" description="Proton acceptor" evidence="15">
    <location>
        <position position="67"/>
    </location>
</feature>
<evidence type="ECO:0000256" key="19">
    <source>
        <dbReference type="SAM" id="Phobius"/>
    </source>
</evidence>
<comment type="cofactor">
    <cofactor evidence="18">
        <name>Mg(2+)</name>
        <dbReference type="ChEBI" id="CHEBI:18420"/>
    </cofactor>
    <text evidence="18">Mn(2+), Zn(2+), Cd(2+) and Co(2+) support activity to lesser extents.</text>
</comment>
<dbReference type="STRING" id="1313296.SAMN05661091_4320"/>
<accession>A0A1X7HMT8</accession>
<dbReference type="Proteomes" id="UP000192940">
    <property type="component" value="Chromosome I"/>
</dbReference>
<reference evidence="20 21" key="1">
    <citation type="submission" date="2017-04" db="EMBL/GenBank/DDBJ databases">
        <authorList>
            <person name="Afonso C.L."/>
            <person name="Miller P.J."/>
            <person name="Scott M.A."/>
            <person name="Spackman E."/>
            <person name="Goraichik I."/>
            <person name="Dimitrov K.M."/>
            <person name="Suarez D.L."/>
            <person name="Swayne D.E."/>
        </authorList>
    </citation>
    <scope>NUCLEOTIDE SEQUENCE [LARGE SCALE GENOMIC DNA]</scope>
    <source>
        <strain evidence="20 21">N3/975</strain>
    </source>
</reference>
<keyword evidence="13" id="KW-0594">Phospholipid biosynthesis</keyword>
<evidence type="ECO:0000313" key="20">
    <source>
        <dbReference type="EMBL" id="SMF88530.1"/>
    </source>
</evidence>
<feature type="binding site" evidence="18">
    <location>
        <position position="74"/>
    </location>
    <ligand>
        <name>a divalent metal cation</name>
        <dbReference type="ChEBI" id="CHEBI:60240"/>
    </ligand>
</feature>
<gene>
    <name evidence="20" type="ORF">SAMN05661091_4320</name>
</gene>
<keyword evidence="3" id="KW-1003">Cell membrane</keyword>
<dbReference type="GO" id="GO:0046872">
    <property type="term" value="F:metal ion binding"/>
    <property type="evidence" value="ECO:0007669"/>
    <property type="project" value="UniProtKB-KW"/>
</dbReference>
<keyword evidence="10 19" id="KW-1133">Transmembrane helix</keyword>
<evidence type="ECO:0000313" key="21">
    <source>
        <dbReference type="Proteomes" id="UP000192940"/>
    </source>
</evidence>
<dbReference type="GO" id="GO:0008654">
    <property type="term" value="P:phospholipid biosynthetic process"/>
    <property type="evidence" value="ECO:0007669"/>
    <property type="project" value="UniProtKB-KW"/>
</dbReference>
<keyword evidence="6 19" id="KW-0812">Transmembrane</keyword>
<keyword evidence="21" id="KW-1185">Reference proteome</keyword>
<dbReference type="GO" id="GO:0005886">
    <property type="term" value="C:plasma membrane"/>
    <property type="evidence" value="ECO:0007669"/>
    <property type="project" value="UniProtKB-SubCell"/>
</dbReference>
<feature type="binding site" evidence="16">
    <location>
        <position position="67"/>
    </location>
    <ligand>
        <name>substrate</name>
    </ligand>
</feature>
<keyword evidence="14" id="KW-1208">Phospholipid metabolism</keyword>
<organism evidence="20 21">
    <name type="scientific">Paenibacillus uliginis N3/975</name>
    <dbReference type="NCBI Taxonomy" id="1313296"/>
    <lineage>
        <taxon>Bacteria</taxon>
        <taxon>Bacillati</taxon>
        <taxon>Bacillota</taxon>
        <taxon>Bacilli</taxon>
        <taxon>Bacillales</taxon>
        <taxon>Paenibacillaceae</taxon>
        <taxon>Paenibacillus</taxon>
    </lineage>
</organism>
<evidence type="ECO:0000256" key="2">
    <source>
        <dbReference type="ARBA" id="ARBA00005967"/>
    </source>
</evidence>
<feature type="binding site" evidence="17">
    <location>
        <position position="26"/>
    </location>
    <ligand>
        <name>ATP</name>
        <dbReference type="ChEBI" id="CHEBI:30616"/>
    </ligand>
</feature>
<name>A0A1X7HMT8_9BACL</name>
<evidence type="ECO:0000256" key="10">
    <source>
        <dbReference type="ARBA" id="ARBA00022989"/>
    </source>
</evidence>
<dbReference type="PROSITE" id="PS01069">
    <property type="entry name" value="DAGK_PROKAR"/>
    <property type="match status" value="1"/>
</dbReference>
<evidence type="ECO:0000256" key="14">
    <source>
        <dbReference type="ARBA" id="ARBA00023264"/>
    </source>
</evidence>
<evidence type="ECO:0000256" key="15">
    <source>
        <dbReference type="PIRSR" id="PIRSR600829-1"/>
    </source>
</evidence>
<keyword evidence="18" id="KW-0479">Metal-binding</keyword>
<dbReference type="GO" id="GO:0016301">
    <property type="term" value="F:kinase activity"/>
    <property type="evidence" value="ECO:0007669"/>
    <property type="project" value="UniProtKB-KW"/>
</dbReference>
<protein>
    <submittedName>
        <fullName evidence="20">Diacylglycerol kinase (ATP)</fullName>
    </submittedName>
</protein>
<evidence type="ECO:0000256" key="9">
    <source>
        <dbReference type="ARBA" id="ARBA00022840"/>
    </source>
</evidence>
<feature type="binding site" evidence="17">
    <location>
        <begin position="92"/>
        <end position="93"/>
    </location>
    <ligand>
        <name>ATP</name>
        <dbReference type="ChEBI" id="CHEBI:30616"/>
    </ligand>
</feature>
<feature type="transmembrane region" description="Helical" evidence="19">
    <location>
        <begin position="54"/>
        <end position="73"/>
    </location>
</feature>
<evidence type="ECO:0000256" key="1">
    <source>
        <dbReference type="ARBA" id="ARBA00004651"/>
    </source>
</evidence>
<comment type="similarity">
    <text evidence="2">Belongs to the bacterial diacylglycerol kinase family.</text>
</comment>
<evidence type="ECO:0000256" key="11">
    <source>
        <dbReference type="ARBA" id="ARBA00023098"/>
    </source>
</evidence>
<evidence type="ECO:0000256" key="12">
    <source>
        <dbReference type="ARBA" id="ARBA00023136"/>
    </source>
</evidence>
<evidence type="ECO:0000256" key="3">
    <source>
        <dbReference type="ARBA" id="ARBA00022475"/>
    </source>
</evidence>
<proteinExistence type="inferred from homology"/>
<evidence type="ECO:0000256" key="6">
    <source>
        <dbReference type="ARBA" id="ARBA00022692"/>
    </source>
</evidence>
<evidence type="ECO:0000256" key="13">
    <source>
        <dbReference type="ARBA" id="ARBA00023209"/>
    </source>
</evidence>
<feature type="binding site" evidence="17">
    <location>
        <position position="74"/>
    </location>
    <ligand>
        <name>ATP</name>
        <dbReference type="ChEBI" id="CHEBI:30616"/>
    </ligand>
</feature>
<dbReference type="EMBL" id="LT840184">
    <property type="protein sequence ID" value="SMF88530.1"/>
    <property type="molecule type" value="Genomic_DNA"/>
</dbReference>
<dbReference type="PANTHER" id="PTHR34299">
    <property type="entry name" value="DIACYLGLYCEROL KINASE"/>
    <property type="match status" value="1"/>
</dbReference>
<keyword evidence="4" id="KW-0444">Lipid biosynthesis</keyword>
<evidence type="ECO:0000256" key="18">
    <source>
        <dbReference type="PIRSR" id="PIRSR600829-4"/>
    </source>
</evidence>
<keyword evidence="7 17" id="KW-0547">Nucleotide-binding</keyword>
<sequence>MKPHRPSLRSTFNCAVQGIIHAFKAERNMKIHTVAAVVVFTAAALLGLTPIRWLFLGLAVTLVITAELINTAVEAVVDLVSPDVHPLARIAKDTAAGAVLITALFAVVVGIMVFYEPVISWFGSIGSGFDHSSNG</sequence>
<keyword evidence="12 19" id="KW-0472">Membrane</keyword>
<dbReference type="PANTHER" id="PTHR34299:SF1">
    <property type="entry name" value="DIACYLGLYCEROL KINASE"/>
    <property type="match status" value="1"/>
</dbReference>
<comment type="subcellular location">
    <subcellularLocation>
        <location evidence="1">Cell membrane</location>
        <topology evidence="1">Multi-pass membrane protein</topology>
    </subcellularLocation>
</comment>
<dbReference type="Gene3D" id="1.10.287.3610">
    <property type="match status" value="1"/>
</dbReference>
<keyword evidence="11" id="KW-0443">Lipid metabolism</keyword>
<evidence type="ECO:0000256" key="4">
    <source>
        <dbReference type="ARBA" id="ARBA00022516"/>
    </source>
</evidence>